<dbReference type="RefSeq" id="XP_009831139.1">
    <property type="nucleotide sequence ID" value="XM_009832837.1"/>
</dbReference>
<proteinExistence type="predicted"/>
<sequence>MTNASFSAAAAYIKPEAWFLPIQSTQTSDSKRDELSHRTNETQKAKRMVNDAVKTGGILVVLVGDDKGLTNATY</sequence>
<gene>
    <name evidence="2" type="ORF">H257_07350</name>
</gene>
<name>W4GK47_APHAT</name>
<dbReference type="AlphaFoldDB" id="W4GK47"/>
<reference evidence="2" key="1">
    <citation type="submission" date="2013-12" db="EMBL/GenBank/DDBJ databases">
        <title>The Genome Sequence of Aphanomyces astaci APO3.</title>
        <authorList>
            <consortium name="The Broad Institute Genomics Platform"/>
            <person name="Russ C."/>
            <person name="Tyler B."/>
            <person name="van West P."/>
            <person name="Dieguez-Uribeondo J."/>
            <person name="Young S.K."/>
            <person name="Zeng Q."/>
            <person name="Gargeya S."/>
            <person name="Fitzgerald M."/>
            <person name="Abouelleil A."/>
            <person name="Alvarado L."/>
            <person name="Chapman S.B."/>
            <person name="Gainer-Dewar J."/>
            <person name="Goldberg J."/>
            <person name="Griggs A."/>
            <person name="Gujja S."/>
            <person name="Hansen M."/>
            <person name="Howarth C."/>
            <person name="Imamovic A."/>
            <person name="Ireland A."/>
            <person name="Larimer J."/>
            <person name="McCowan C."/>
            <person name="Murphy C."/>
            <person name="Pearson M."/>
            <person name="Poon T.W."/>
            <person name="Priest M."/>
            <person name="Roberts A."/>
            <person name="Saif S."/>
            <person name="Shea T."/>
            <person name="Sykes S."/>
            <person name="Wortman J."/>
            <person name="Nusbaum C."/>
            <person name="Birren B."/>
        </authorList>
    </citation>
    <scope>NUCLEOTIDE SEQUENCE [LARGE SCALE GENOMIC DNA]</scope>
    <source>
        <strain evidence="2">APO3</strain>
    </source>
</reference>
<dbReference type="GeneID" id="20809346"/>
<feature type="compositionally biased region" description="Basic and acidic residues" evidence="1">
    <location>
        <begin position="29"/>
        <end position="44"/>
    </location>
</feature>
<protein>
    <submittedName>
        <fullName evidence="2">Uncharacterized protein</fullName>
    </submittedName>
</protein>
<feature type="region of interest" description="Disordered" evidence="1">
    <location>
        <begin position="24"/>
        <end position="45"/>
    </location>
</feature>
<organism evidence="2">
    <name type="scientific">Aphanomyces astaci</name>
    <name type="common">Crayfish plague agent</name>
    <dbReference type="NCBI Taxonomy" id="112090"/>
    <lineage>
        <taxon>Eukaryota</taxon>
        <taxon>Sar</taxon>
        <taxon>Stramenopiles</taxon>
        <taxon>Oomycota</taxon>
        <taxon>Saprolegniomycetes</taxon>
        <taxon>Saprolegniales</taxon>
        <taxon>Verrucalvaceae</taxon>
        <taxon>Aphanomyces</taxon>
    </lineage>
</organism>
<evidence type="ECO:0000256" key="1">
    <source>
        <dbReference type="SAM" id="MobiDB-lite"/>
    </source>
</evidence>
<dbReference type="VEuPathDB" id="FungiDB:H257_07350"/>
<dbReference type="EMBL" id="KI913128">
    <property type="protein sequence ID" value="ETV79298.1"/>
    <property type="molecule type" value="Genomic_DNA"/>
</dbReference>
<evidence type="ECO:0000313" key="2">
    <source>
        <dbReference type="EMBL" id="ETV79298.1"/>
    </source>
</evidence>
<accession>W4GK47</accession>